<organism evidence="3">
    <name type="scientific">marine sediment metagenome</name>
    <dbReference type="NCBI Taxonomy" id="412755"/>
    <lineage>
        <taxon>unclassified sequences</taxon>
        <taxon>metagenomes</taxon>
        <taxon>ecological metagenomes</taxon>
    </lineage>
</organism>
<dbReference type="PANTHER" id="PTHR42760:SF115">
    <property type="entry name" value="3-OXOACYL-[ACYL-CARRIER-PROTEIN] REDUCTASE FABG"/>
    <property type="match status" value="1"/>
</dbReference>
<keyword evidence="2" id="KW-0560">Oxidoreductase</keyword>
<proteinExistence type="inferred from homology"/>
<dbReference type="SUPFAM" id="SSF51735">
    <property type="entry name" value="NAD(P)-binding Rossmann-fold domains"/>
    <property type="match status" value="1"/>
</dbReference>
<dbReference type="PROSITE" id="PS00061">
    <property type="entry name" value="ADH_SHORT"/>
    <property type="match status" value="1"/>
</dbReference>
<dbReference type="AlphaFoldDB" id="X0XLI4"/>
<evidence type="ECO:0000256" key="2">
    <source>
        <dbReference type="ARBA" id="ARBA00023002"/>
    </source>
</evidence>
<dbReference type="PANTHER" id="PTHR42760">
    <property type="entry name" value="SHORT-CHAIN DEHYDROGENASES/REDUCTASES FAMILY MEMBER"/>
    <property type="match status" value="1"/>
</dbReference>
<dbReference type="GO" id="GO:0016616">
    <property type="term" value="F:oxidoreductase activity, acting on the CH-OH group of donors, NAD or NADP as acceptor"/>
    <property type="evidence" value="ECO:0007669"/>
    <property type="project" value="TreeGrafter"/>
</dbReference>
<dbReference type="Gene3D" id="3.40.50.720">
    <property type="entry name" value="NAD(P)-binding Rossmann-like Domain"/>
    <property type="match status" value="1"/>
</dbReference>
<dbReference type="InterPro" id="IPR036291">
    <property type="entry name" value="NAD(P)-bd_dom_sf"/>
</dbReference>
<comment type="caution">
    <text evidence="3">The sequence shown here is derived from an EMBL/GenBank/DDBJ whole genome shotgun (WGS) entry which is preliminary data.</text>
</comment>
<evidence type="ECO:0008006" key="4">
    <source>
        <dbReference type="Google" id="ProtNLM"/>
    </source>
</evidence>
<dbReference type="InterPro" id="IPR002347">
    <property type="entry name" value="SDR_fam"/>
</dbReference>
<dbReference type="InterPro" id="IPR020904">
    <property type="entry name" value="Sc_DH/Rdtase_CS"/>
</dbReference>
<evidence type="ECO:0000256" key="1">
    <source>
        <dbReference type="ARBA" id="ARBA00006484"/>
    </source>
</evidence>
<protein>
    <recommendedName>
        <fullName evidence="4">Gluconate 5-dehydrogenase</fullName>
    </recommendedName>
</protein>
<gene>
    <name evidence="3" type="ORF">S01H1_84735</name>
</gene>
<reference evidence="3" key="1">
    <citation type="journal article" date="2014" name="Front. Microbiol.">
        <title>High frequency of phylogenetically diverse reductive dehalogenase-homologous genes in deep subseafloor sedimentary metagenomes.</title>
        <authorList>
            <person name="Kawai M."/>
            <person name="Futagami T."/>
            <person name="Toyoda A."/>
            <person name="Takaki Y."/>
            <person name="Nishi S."/>
            <person name="Hori S."/>
            <person name="Arai W."/>
            <person name="Tsubouchi T."/>
            <person name="Morono Y."/>
            <person name="Uchiyama I."/>
            <person name="Ito T."/>
            <person name="Fujiyama A."/>
            <person name="Inagaki F."/>
            <person name="Takami H."/>
        </authorList>
    </citation>
    <scope>NUCLEOTIDE SEQUENCE</scope>
    <source>
        <strain evidence="3">Expedition CK06-06</strain>
    </source>
</reference>
<feature type="non-terminal residue" evidence="3">
    <location>
        <position position="1"/>
    </location>
</feature>
<comment type="similarity">
    <text evidence="1">Belongs to the short-chain dehydrogenases/reductases (SDR) family.</text>
</comment>
<accession>X0XLI4</accession>
<dbReference type="Pfam" id="PF13561">
    <property type="entry name" value="adh_short_C2"/>
    <property type="match status" value="1"/>
</dbReference>
<evidence type="ECO:0000313" key="3">
    <source>
        <dbReference type="EMBL" id="GAG44035.1"/>
    </source>
</evidence>
<dbReference type="PRINTS" id="PR00081">
    <property type="entry name" value="GDHRDH"/>
</dbReference>
<name>X0XLI4_9ZZZZ</name>
<sequence length="115" mass="12325">IINIGSLTCHGARPTTAAYASSKGGLLMLTKTLAVEWAKYNINVNAIGPGYIATELTEPLRADEDLNRWVLSKTPLARWGQPDDLIGTAVLLASRAGEFITGQIIYVDGGWLALL</sequence>
<dbReference type="EMBL" id="BARS01057938">
    <property type="protein sequence ID" value="GAG44035.1"/>
    <property type="molecule type" value="Genomic_DNA"/>
</dbReference>